<keyword evidence="2" id="KW-1185">Reference proteome</keyword>
<dbReference type="AlphaFoldDB" id="A0A1H7VV10"/>
<evidence type="ECO:0000313" key="2">
    <source>
        <dbReference type="Proteomes" id="UP000199120"/>
    </source>
</evidence>
<proteinExistence type="predicted"/>
<sequence>MPAAIAWQQDGLPAKIVTLRPASSRERAEAIRDVIDGFRQLRGSVHRFVLMFAAGTETPAVAEAGDAASLQPLLSTLARQLDTASFARRRELKRAIRDARRLEQRRDAIFFDTLSHDCDAMRRTAAELERIDATFVGLCVEHVLEQHRHAPAAPRPPLRRAPQTATVTAASPAAITTVETHADAPASP</sequence>
<gene>
    <name evidence="1" type="ORF">SAMN05192542_12767</name>
</gene>
<dbReference type="OrthoDB" id="9008260at2"/>
<reference evidence="2" key="1">
    <citation type="submission" date="2016-10" db="EMBL/GenBank/DDBJ databases">
        <authorList>
            <person name="Varghese N."/>
            <person name="Submissions S."/>
        </authorList>
    </citation>
    <scope>NUCLEOTIDE SEQUENCE [LARGE SCALE GENOMIC DNA]</scope>
    <source>
        <strain evidence="2">LMG 26416</strain>
    </source>
</reference>
<evidence type="ECO:0000313" key="1">
    <source>
        <dbReference type="EMBL" id="SEM12647.1"/>
    </source>
</evidence>
<dbReference type="EMBL" id="FOAJ01000027">
    <property type="protein sequence ID" value="SEM12647.1"/>
    <property type="molecule type" value="Genomic_DNA"/>
</dbReference>
<dbReference type="Proteomes" id="UP000199120">
    <property type="component" value="Unassembled WGS sequence"/>
</dbReference>
<dbReference type="STRING" id="416943.SAMN05445871_4375"/>
<dbReference type="RefSeq" id="WP_134170951.1">
    <property type="nucleotide sequence ID" value="NZ_FNSR01000002.1"/>
</dbReference>
<organism evidence="1 2">
    <name type="scientific">Paraburkholderia caballeronis</name>
    <dbReference type="NCBI Taxonomy" id="416943"/>
    <lineage>
        <taxon>Bacteria</taxon>
        <taxon>Pseudomonadati</taxon>
        <taxon>Pseudomonadota</taxon>
        <taxon>Betaproteobacteria</taxon>
        <taxon>Burkholderiales</taxon>
        <taxon>Burkholderiaceae</taxon>
        <taxon>Paraburkholderia</taxon>
    </lineage>
</organism>
<protein>
    <submittedName>
        <fullName evidence="1">Uncharacterized protein</fullName>
    </submittedName>
</protein>
<accession>A0A1H7VV10</accession>
<name>A0A1H7VV10_9BURK</name>